<protein>
    <submittedName>
        <fullName evidence="3">Alpha-amylase</fullName>
    </submittedName>
</protein>
<dbReference type="RefSeq" id="WP_188928100.1">
    <property type="nucleotide sequence ID" value="NZ_BMIA01000001.1"/>
</dbReference>
<dbReference type="PANTHER" id="PTHR10357">
    <property type="entry name" value="ALPHA-AMYLASE FAMILY MEMBER"/>
    <property type="match status" value="1"/>
</dbReference>
<dbReference type="Pfam" id="PF00128">
    <property type="entry name" value="Alpha-amylase"/>
    <property type="match status" value="1"/>
</dbReference>
<keyword evidence="4" id="KW-1185">Reference proteome</keyword>
<evidence type="ECO:0000256" key="1">
    <source>
        <dbReference type="ARBA" id="ARBA00008061"/>
    </source>
</evidence>
<dbReference type="SMART" id="SM00642">
    <property type="entry name" value="Aamy"/>
    <property type="match status" value="1"/>
</dbReference>
<organism evidence="3 4">
    <name type="scientific">Dyadobacter endophyticus</name>
    <dbReference type="NCBI Taxonomy" id="1749036"/>
    <lineage>
        <taxon>Bacteria</taxon>
        <taxon>Pseudomonadati</taxon>
        <taxon>Bacteroidota</taxon>
        <taxon>Cytophagia</taxon>
        <taxon>Cytophagales</taxon>
        <taxon>Spirosomataceae</taxon>
        <taxon>Dyadobacter</taxon>
    </lineage>
</organism>
<dbReference type="Gene3D" id="3.20.20.80">
    <property type="entry name" value="Glycosidases"/>
    <property type="match status" value="2"/>
</dbReference>
<dbReference type="InterPro" id="IPR045857">
    <property type="entry name" value="O16G_dom_2"/>
</dbReference>
<dbReference type="Proteomes" id="UP000600214">
    <property type="component" value="Unassembled WGS sequence"/>
</dbReference>
<name>A0ABQ1YE49_9BACT</name>
<gene>
    <name evidence="3" type="ORF">GCM10007423_03690</name>
</gene>
<sequence length="543" mass="63287">METITDNNPADIDHLWWQTCVIYQIYPRSFQDANGDGIGDLKGIVQRLDYLQWLGVDCVWLSPIYPSPMADFGYDISDYQGVHPLFGTMEDFDELLEQVHRRGMKLILDLVPNHTSDQHPWFLESRSSRDSPKRDWYIWQEPGENGALPNNWLSVFGGHAWELDPATRQYYYHAFLKQQPDLNWRNPEVHEAMTDVMHFWLRKGVDGFRVDVMWHIIKDAQLRNNPVVANSPFDENDLIYEYHDPAYSTDQPEVHEIVRMMRRTTNQYDDRVLIGEIYLPIHKLITYYGADKSEAHLPFNFQLLALPWDSEQIARAVEEYEGALPMDGWPNWVLGNHDRPRIASRVGRSQARVAAMLLLTLRGTPTLYYGDEIGMRDVPIPQDELVDPQGLYMPDRNVSRDPARTPMQWNTDEFAGFSGSKPWLRLPRSFRRVNVELQKEDPDSMLSFYHSLITLRKRQPAFQTGKYTPVYSDKQLLAFIRENDTDRFLVVLNLSHRPCYLLPKNETFDGEIIISTEAERIGLRTENNLLLSGDEGLIVKLER</sequence>
<evidence type="ECO:0000313" key="4">
    <source>
        <dbReference type="Proteomes" id="UP000600214"/>
    </source>
</evidence>
<dbReference type="InterPro" id="IPR013780">
    <property type="entry name" value="Glyco_hydro_b"/>
</dbReference>
<reference evidence="4" key="1">
    <citation type="journal article" date="2019" name="Int. J. Syst. Evol. Microbiol.">
        <title>The Global Catalogue of Microorganisms (GCM) 10K type strain sequencing project: providing services to taxonomists for standard genome sequencing and annotation.</title>
        <authorList>
            <consortium name="The Broad Institute Genomics Platform"/>
            <consortium name="The Broad Institute Genome Sequencing Center for Infectious Disease"/>
            <person name="Wu L."/>
            <person name="Ma J."/>
        </authorList>
    </citation>
    <scope>NUCLEOTIDE SEQUENCE [LARGE SCALE GENOMIC DNA]</scope>
    <source>
        <strain evidence="4">CGMCC 1.15288</strain>
    </source>
</reference>
<evidence type="ECO:0000259" key="2">
    <source>
        <dbReference type="SMART" id="SM00642"/>
    </source>
</evidence>
<dbReference type="CDD" id="cd11331">
    <property type="entry name" value="AmyAc_OligoGlu_like"/>
    <property type="match status" value="1"/>
</dbReference>
<dbReference type="EMBL" id="BMIA01000001">
    <property type="protein sequence ID" value="GGH22096.1"/>
    <property type="molecule type" value="Genomic_DNA"/>
</dbReference>
<feature type="domain" description="Glycosyl hydrolase family 13 catalytic" evidence="2">
    <location>
        <begin position="24"/>
        <end position="404"/>
    </location>
</feature>
<dbReference type="InterPro" id="IPR006047">
    <property type="entry name" value="GH13_cat_dom"/>
</dbReference>
<accession>A0ABQ1YE49</accession>
<dbReference type="Gene3D" id="2.60.40.1180">
    <property type="entry name" value="Golgi alpha-mannosidase II"/>
    <property type="match status" value="1"/>
</dbReference>
<evidence type="ECO:0000313" key="3">
    <source>
        <dbReference type="EMBL" id="GGH22096.1"/>
    </source>
</evidence>
<comment type="caution">
    <text evidence="3">The sequence shown here is derived from an EMBL/GenBank/DDBJ whole genome shotgun (WGS) entry which is preliminary data.</text>
</comment>
<dbReference type="SUPFAM" id="SSF51011">
    <property type="entry name" value="Glycosyl hydrolase domain"/>
    <property type="match status" value="1"/>
</dbReference>
<dbReference type="SUPFAM" id="SSF51445">
    <property type="entry name" value="(Trans)glycosidases"/>
    <property type="match status" value="1"/>
</dbReference>
<dbReference type="Gene3D" id="3.90.400.10">
    <property type="entry name" value="Oligo-1,6-glucosidase, Domain 2"/>
    <property type="match status" value="1"/>
</dbReference>
<dbReference type="InterPro" id="IPR017853">
    <property type="entry name" value="GH"/>
</dbReference>
<comment type="similarity">
    <text evidence="1">Belongs to the glycosyl hydrolase 13 family.</text>
</comment>
<dbReference type="PANTHER" id="PTHR10357:SF179">
    <property type="entry name" value="NEUTRAL AND BASIC AMINO ACID TRANSPORT PROTEIN RBAT"/>
    <property type="match status" value="1"/>
</dbReference>
<proteinExistence type="inferred from homology"/>